<dbReference type="InterPro" id="IPR005272">
    <property type="entry name" value="DUF406"/>
</dbReference>
<name>A0ABT0KXD3_9GAMM</name>
<evidence type="ECO:0000313" key="2">
    <source>
        <dbReference type="Proteomes" id="UP001203212"/>
    </source>
</evidence>
<comment type="caution">
    <text evidence="1">The sequence shown here is derived from an EMBL/GenBank/DDBJ whole genome shotgun (WGS) entry which is preliminary data.</text>
</comment>
<dbReference type="Pfam" id="PF04175">
    <property type="entry name" value="DUF406"/>
    <property type="match status" value="1"/>
</dbReference>
<dbReference type="Proteomes" id="UP001203212">
    <property type="component" value="Unassembled WGS sequence"/>
</dbReference>
<organism evidence="1 2">
    <name type="scientific">Shewanella aestuarii</name>
    <dbReference type="NCBI Taxonomy" id="1028752"/>
    <lineage>
        <taxon>Bacteria</taxon>
        <taxon>Pseudomonadati</taxon>
        <taxon>Pseudomonadota</taxon>
        <taxon>Gammaproteobacteria</taxon>
        <taxon>Alteromonadales</taxon>
        <taxon>Shewanellaceae</taxon>
        <taxon>Shewanella</taxon>
    </lineage>
</organism>
<keyword evidence="2" id="KW-1185">Reference proteome</keyword>
<accession>A0ABT0KXD3</accession>
<dbReference type="RefSeq" id="WP_188839811.1">
    <property type="nucleotide sequence ID" value="NZ_BMOT01000001.1"/>
</dbReference>
<proteinExistence type="predicted"/>
<sequence>MVKKIREQQQNVNDTCTDCGSFVDIGAVIDEHDTELMLMFTGESAKNDAQAIANKAIQRFDHVVVDMAMMDNNIQLTLTFAVTVEKMLFQMENKF</sequence>
<dbReference type="InterPro" id="IPR035571">
    <property type="entry name" value="UPF0234-like_C"/>
</dbReference>
<gene>
    <name evidence="1" type="ORF">L2689_02560</name>
</gene>
<dbReference type="Gene3D" id="3.30.70.860">
    <property type="match status" value="1"/>
</dbReference>
<dbReference type="EMBL" id="JAKILK010000001">
    <property type="protein sequence ID" value="MCL1116126.1"/>
    <property type="molecule type" value="Genomic_DNA"/>
</dbReference>
<protein>
    <submittedName>
        <fullName evidence="1">YfcZ/YiiS family protein</fullName>
    </submittedName>
</protein>
<reference evidence="1 2" key="1">
    <citation type="submission" date="2022-01" db="EMBL/GenBank/DDBJ databases">
        <title>Whole genome-based taxonomy of the Shewanellaceae.</title>
        <authorList>
            <person name="Martin-Rodriguez A.J."/>
        </authorList>
    </citation>
    <scope>NUCLEOTIDE SEQUENCE [LARGE SCALE GENOMIC DNA]</scope>
    <source>
        <strain evidence="1 2">JCM 17801</strain>
    </source>
</reference>
<evidence type="ECO:0000313" key="1">
    <source>
        <dbReference type="EMBL" id="MCL1116126.1"/>
    </source>
</evidence>